<dbReference type="PANTHER" id="PTHR33115">
    <property type="entry name" value="ARM REPEAT SUPERFAMILY PROTEIN"/>
    <property type="match status" value="1"/>
</dbReference>
<feature type="region of interest" description="Disordered" evidence="1">
    <location>
        <begin position="1"/>
        <end position="30"/>
    </location>
</feature>
<keyword evidence="2" id="KW-0472">Membrane</keyword>
<dbReference type="Proteomes" id="UP000007752">
    <property type="component" value="Chromosome 1"/>
</dbReference>
<keyword evidence="2" id="KW-1133">Transmembrane helix</keyword>
<reference evidence="3" key="2">
    <citation type="submission" date="2008-12" db="EMBL/GenBank/DDBJ databases">
        <title>Improved gene annotation of the rice (Oryza sativa) genomes.</title>
        <authorList>
            <person name="Wang J."/>
            <person name="Li R."/>
            <person name="Fan W."/>
            <person name="Huang Q."/>
            <person name="Zhang J."/>
            <person name="Zhou Y."/>
            <person name="Hu Y."/>
            <person name="Zi S."/>
            <person name="Li J."/>
            <person name="Ni P."/>
            <person name="Zheng H."/>
            <person name="Zhang Y."/>
            <person name="Zhao M."/>
            <person name="Hao Q."/>
            <person name="McDermott J."/>
            <person name="Samudrala R."/>
            <person name="Kristiansen K."/>
            <person name="Wong G.K.-S."/>
        </authorList>
    </citation>
    <scope>NUCLEOTIDE SEQUENCE</scope>
</reference>
<dbReference type="EMBL" id="CM000138">
    <property type="protein sequence ID" value="EEE54708.1"/>
    <property type="molecule type" value="Genomic_DNA"/>
</dbReference>
<accession>B9EX95</accession>
<keyword evidence="2" id="KW-0812">Transmembrane</keyword>
<gene>
    <name evidence="3" type="ORF">OsJ_02032</name>
</gene>
<dbReference type="AlphaFoldDB" id="B9EX95"/>
<evidence type="ECO:0000313" key="3">
    <source>
        <dbReference type="EMBL" id="EEE54708.1"/>
    </source>
</evidence>
<evidence type="ECO:0000256" key="1">
    <source>
        <dbReference type="SAM" id="MobiDB-lite"/>
    </source>
</evidence>
<feature type="transmembrane region" description="Helical" evidence="2">
    <location>
        <begin position="52"/>
        <end position="71"/>
    </location>
</feature>
<proteinExistence type="predicted"/>
<feature type="transmembrane region" description="Helical" evidence="2">
    <location>
        <begin position="77"/>
        <end position="94"/>
    </location>
</feature>
<sequence length="120" mass="13440">MAEAAGTRASQQQEEAAGIENGGGKDQLPEDTSKLNITVLWLAIYFRLMDGFGKLALAWATVVLLGGFSTLIKPKDFWFVTIIVVMQITSLPLFKIRFKFSVYQNSLKDTKVHIITRCDR</sequence>
<name>B9EX95_ORYSJ</name>
<reference evidence="3" key="1">
    <citation type="journal article" date="2005" name="PLoS Biol.">
        <title>The genomes of Oryza sativa: a history of duplications.</title>
        <authorList>
            <person name="Yu J."/>
            <person name="Wang J."/>
            <person name="Lin W."/>
            <person name="Li S."/>
            <person name="Li H."/>
            <person name="Zhou J."/>
            <person name="Ni P."/>
            <person name="Dong W."/>
            <person name="Hu S."/>
            <person name="Zeng C."/>
            <person name="Zhang J."/>
            <person name="Zhang Y."/>
            <person name="Li R."/>
            <person name="Xu Z."/>
            <person name="Li S."/>
            <person name="Li X."/>
            <person name="Zheng H."/>
            <person name="Cong L."/>
            <person name="Lin L."/>
            <person name="Yin J."/>
            <person name="Geng J."/>
            <person name="Li G."/>
            <person name="Shi J."/>
            <person name="Liu J."/>
            <person name="Lv H."/>
            <person name="Li J."/>
            <person name="Wang J."/>
            <person name="Deng Y."/>
            <person name="Ran L."/>
            <person name="Shi X."/>
            <person name="Wang X."/>
            <person name="Wu Q."/>
            <person name="Li C."/>
            <person name="Ren X."/>
            <person name="Wang J."/>
            <person name="Wang X."/>
            <person name="Li D."/>
            <person name="Liu D."/>
            <person name="Zhang X."/>
            <person name="Ji Z."/>
            <person name="Zhao W."/>
            <person name="Sun Y."/>
            <person name="Zhang Z."/>
            <person name="Bao J."/>
            <person name="Han Y."/>
            <person name="Dong L."/>
            <person name="Ji J."/>
            <person name="Chen P."/>
            <person name="Wu S."/>
            <person name="Liu J."/>
            <person name="Xiao Y."/>
            <person name="Bu D."/>
            <person name="Tan J."/>
            <person name="Yang L."/>
            <person name="Ye C."/>
            <person name="Zhang J."/>
            <person name="Xu J."/>
            <person name="Zhou Y."/>
            <person name="Yu Y."/>
            <person name="Zhang B."/>
            <person name="Zhuang S."/>
            <person name="Wei H."/>
            <person name="Liu B."/>
            <person name="Lei M."/>
            <person name="Yu H."/>
            <person name="Li Y."/>
            <person name="Xu H."/>
            <person name="Wei S."/>
            <person name="He X."/>
            <person name="Fang L."/>
            <person name="Zhang Z."/>
            <person name="Zhang Y."/>
            <person name="Huang X."/>
            <person name="Su Z."/>
            <person name="Tong W."/>
            <person name="Li J."/>
            <person name="Tong Z."/>
            <person name="Li S."/>
            <person name="Ye J."/>
            <person name="Wang L."/>
            <person name="Fang L."/>
            <person name="Lei T."/>
            <person name="Chen C."/>
            <person name="Chen H."/>
            <person name="Xu Z."/>
            <person name="Li H."/>
            <person name="Huang H."/>
            <person name="Zhang F."/>
            <person name="Xu H."/>
            <person name="Li N."/>
            <person name="Zhao C."/>
            <person name="Li S."/>
            <person name="Dong L."/>
            <person name="Huang Y."/>
            <person name="Li L."/>
            <person name="Xi Y."/>
            <person name="Qi Q."/>
            <person name="Li W."/>
            <person name="Zhang B."/>
            <person name="Hu W."/>
            <person name="Zhang Y."/>
            <person name="Tian X."/>
            <person name="Jiao Y."/>
            <person name="Liang X."/>
            <person name="Jin J."/>
            <person name="Gao L."/>
            <person name="Zheng W."/>
            <person name="Hao B."/>
            <person name="Liu S."/>
            <person name="Wang W."/>
            <person name="Yuan L."/>
            <person name="Cao M."/>
            <person name="McDermott J."/>
            <person name="Samudrala R."/>
            <person name="Wang J."/>
            <person name="Wong G.K."/>
            <person name="Yang H."/>
        </authorList>
    </citation>
    <scope>NUCLEOTIDE SEQUENCE [LARGE SCALE GENOMIC DNA]</scope>
</reference>
<evidence type="ECO:0000256" key="2">
    <source>
        <dbReference type="SAM" id="Phobius"/>
    </source>
</evidence>
<dbReference type="PANTHER" id="PTHR33115:SF24">
    <property type="entry name" value="OS01G0522400 PROTEIN"/>
    <property type="match status" value="1"/>
</dbReference>
<protein>
    <submittedName>
        <fullName evidence="3">Uncharacterized protein</fullName>
    </submittedName>
</protein>
<organism evidence="3">
    <name type="scientific">Oryza sativa subsp. japonica</name>
    <name type="common">Rice</name>
    <dbReference type="NCBI Taxonomy" id="39947"/>
    <lineage>
        <taxon>Eukaryota</taxon>
        <taxon>Viridiplantae</taxon>
        <taxon>Streptophyta</taxon>
        <taxon>Embryophyta</taxon>
        <taxon>Tracheophyta</taxon>
        <taxon>Spermatophyta</taxon>
        <taxon>Magnoliopsida</taxon>
        <taxon>Liliopsida</taxon>
        <taxon>Poales</taxon>
        <taxon>Poaceae</taxon>
        <taxon>BOP clade</taxon>
        <taxon>Oryzoideae</taxon>
        <taxon>Oryzeae</taxon>
        <taxon>Oryzinae</taxon>
        <taxon>Oryza</taxon>
        <taxon>Oryza sativa</taxon>
    </lineage>
</organism>